<reference evidence="2 3" key="1">
    <citation type="submission" date="2021-01" db="EMBL/GenBank/DDBJ databases">
        <title>Genome sequence of Shewanella schlegeliana JCM 11561.</title>
        <authorList>
            <person name="Zhang H."/>
            <person name="Li C."/>
        </authorList>
    </citation>
    <scope>NUCLEOTIDE SEQUENCE [LARGE SCALE GENOMIC DNA]</scope>
    <source>
        <strain evidence="2 3">JCM 11561</strain>
    </source>
</reference>
<gene>
    <name evidence="2" type="ORF">JMA39_01195</name>
</gene>
<evidence type="ECO:0000313" key="2">
    <source>
        <dbReference type="EMBL" id="MBL4911771.1"/>
    </source>
</evidence>
<protein>
    <submittedName>
        <fullName evidence="2">Uncharacterized protein</fullName>
    </submittedName>
</protein>
<dbReference type="EMBL" id="JAESVD010000001">
    <property type="protein sequence ID" value="MBL4911771.1"/>
    <property type="molecule type" value="Genomic_DNA"/>
</dbReference>
<accession>A0ABS1STA5</accession>
<evidence type="ECO:0000313" key="3">
    <source>
        <dbReference type="Proteomes" id="UP000604898"/>
    </source>
</evidence>
<dbReference type="RefSeq" id="WP_202720015.1">
    <property type="nucleotide sequence ID" value="NZ_BPEX01000028.1"/>
</dbReference>
<comment type="caution">
    <text evidence="2">The sequence shown here is derived from an EMBL/GenBank/DDBJ whole genome shotgun (WGS) entry which is preliminary data.</text>
</comment>
<proteinExistence type="predicted"/>
<dbReference type="Proteomes" id="UP000604898">
    <property type="component" value="Unassembled WGS sequence"/>
</dbReference>
<name>A0ABS1STA5_9GAMM</name>
<organism evidence="2 3">
    <name type="scientific">Shewanella schlegeliana</name>
    <dbReference type="NCBI Taxonomy" id="190308"/>
    <lineage>
        <taxon>Bacteria</taxon>
        <taxon>Pseudomonadati</taxon>
        <taxon>Pseudomonadota</taxon>
        <taxon>Gammaproteobacteria</taxon>
        <taxon>Alteromonadales</taxon>
        <taxon>Shewanellaceae</taxon>
        <taxon>Shewanella</taxon>
    </lineage>
</organism>
<sequence length="193" mass="21366">MKTLTYISTSVLLFASASASASASPLTEVNKYSEFKTFSSVVVQCPIDKTWKTIGNVKNWFKAVLGDSLVSITVTGEDRELQSVFSYDINTGTQQDSATGHNEERLIELSDFNYQLVTTFNSSTLPLMPWTTKVTLEKVTYIDVPVDYTLVKFAQSGVINVPSKMQAATIAKIEQLFDSVFAPSLKEKFDDCL</sequence>
<feature type="signal peptide" evidence="1">
    <location>
        <begin position="1"/>
        <end position="23"/>
    </location>
</feature>
<evidence type="ECO:0000256" key="1">
    <source>
        <dbReference type="SAM" id="SignalP"/>
    </source>
</evidence>
<feature type="chain" id="PRO_5047052576" evidence="1">
    <location>
        <begin position="24"/>
        <end position="193"/>
    </location>
</feature>
<keyword evidence="3" id="KW-1185">Reference proteome</keyword>
<keyword evidence="1" id="KW-0732">Signal</keyword>
<dbReference type="SUPFAM" id="SSF55961">
    <property type="entry name" value="Bet v1-like"/>
    <property type="match status" value="1"/>
</dbReference>